<dbReference type="InterPro" id="IPR050559">
    <property type="entry name" value="P-Pant_transferase_sf"/>
</dbReference>
<dbReference type="GO" id="GO:0005829">
    <property type="term" value="C:cytosol"/>
    <property type="evidence" value="ECO:0007669"/>
    <property type="project" value="TreeGrafter"/>
</dbReference>
<accession>A0A1V0TJP6</accession>
<sequence length="255" mass="27228">MPALLGLDPLRLDPHAQRTSAHPPSGRCPDAPCSDVLSPAECDRVRRLRCAGDRADFVAAHLLARLCAAQLLSIDTRELTINQVCESCGGPHGRPSLVGHPAVRLAWSRTRGIVAAAADRRPVGVDIERVASTAYGPRMYELALNPAEAHLVRSATDPDSAFVRQWVRKEALFKAGGAGPAGAAPGGALRFLDVSALPFESPTAERSQPDAAVVVGLHRLGRRCVLDWRGPDRGVLGTLVGEWVPHHVPVAFPDR</sequence>
<dbReference type="Pfam" id="PF01648">
    <property type="entry name" value="ACPS"/>
    <property type="match status" value="1"/>
</dbReference>
<dbReference type="GO" id="GO:0008897">
    <property type="term" value="F:holo-[acyl-carrier-protein] synthase activity"/>
    <property type="evidence" value="ECO:0007669"/>
    <property type="project" value="InterPro"/>
</dbReference>
<dbReference type="InterPro" id="IPR008278">
    <property type="entry name" value="4-PPantetheinyl_Trfase_dom"/>
</dbReference>
<evidence type="ECO:0000259" key="4">
    <source>
        <dbReference type="Pfam" id="PF01648"/>
    </source>
</evidence>
<feature type="domain" description="4'-phosphopantetheinyl transferase" evidence="4">
    <location>
        <begin position="122"/>
        <end position="181"/>
    </location>
</feature>
<dbReference type="STRING" id="553510.B1H19_02240"/>
<keyword evidence="6" id="KW-1185">Reference proteome</keyword>
<keyword evidence="2" id="KW-0808">Transferase</keyword>
<dbReference type="KEGG" id="sgv:B1H19_02240"/>
<dbReference type="EMBL" id="CP020569">
    <property type="protein sequence ID" value="ARF53154.1"/>
    <property type="molecule type" value="Genomic_DNA"/>
</dbReference>
<evidence type="ECO:0000256" key="2">
    <source>
        <dbReference type="ARBA" id="ARBA00022679"/>
    </source>
</evidence>
<name>A0A1V0TJP6_9ACTN</name>
<dbReference type="GO" id="GO:0019878">
    <property type="term" value="P:lysine biosynthetic process via aminoadipic acid"/>
    <property type="evidence" value="ECO:0007669"/>
    <property type="project" value="TreeGrafter"/>
</dbReference>
<dbReference type="PANTHER" id="PTHR12215:SF10">
    <property type="entry name" value="L-AMINOADIPATE-SEMIALDEHYDE DEHYDROGENASE-PHOSPHOPANTETHEINYL TRANSFERASE"/>
    <property type="match status" value="1"/>
</dbReference>
<evidence type="ECO:0000313" key="5">
    <source>
        <dbReference type="EMBL" id="ARF53154.1"/>
    </source>
</evidence>
<evidence type="ECO:0000256" key="3">
    <source>
        <dbReference type="SAM" id="MobiDB-lite"/>
    </source>
</evidence>
<dbReference type="AlphaFoldDB" id="A0A1V0TJP6"/>
<gene>
    <name evidence="5" type="ORF">B1H19_02240</name>
</gene>
<proteinExistence type="inferred from homology"/>
<dbReference type="SUPFAM" id="SSF56214">
    <property type="entry name" value="4'-phosphopantetheinyl transferase"/>
    <property type="match status" value="2"/>
</dbReference>
<reference evidence="5 6" key="1">
    <citation type="submission" date="2017-04" db="EMBL/GenBank/DDBJ databases">
        <title>Complete Genome Sequence of Streptomyces gilvosporeus F607, a Capable Producer of Natamycin.</title>
        <authorList>
            <person name="Zong G."/>
            <person name="Zhong C."/>
            <person name="Fu J."/>
            <person name="Qin R."/>
            <person name="Cao G."/>
        </authorList>
    </citation>
    <scope>NUCLEOTIDE SEQUENCE [LARGE SCALE GENOMIC DNA]</scope>
    <source>
        <strain evidence="5 6">F607</strain>
    </source>
</reference>
<organism evidence="5 6">
    <name type="scientific">Streptomyces gilvosporeus</name>
    <dbReference type="NCBI Taxonomy" id="553510"/>
    <lineage>
        <taxon>Bacteria</taxon>
        <taxon>Bacillati</taxon>
        <taxon>Actinomycetota</taxon>
        <taxon>Actinomycetes</taxon>
        <taxon>Kitasatosporales</taxon>
        <taxon>Streptomycetaceae</taxon>
        <taxon>Streptomyces</taxon>
    </lineage>
</organism>
<dbReference type="GO" id="GO:0000287">
    <property type="term" value="F:magnesium ion binding"/>
    <property type="evidence" value="ECO:0007669"/>
    <property type="project" value="InterPro"/>
</dbReference>
<evidence type="ECO:0000313" key="6">
    <source>
        <dbReference type="Proteomes" id="UP000192726"/>
    </source>
</evidence>
<dbReference type="InterPro" id="IPR037143">
    <property type="entry name" value="4-PPantetheinyl_Trfase_dom_sf"/>
</dbReference>
<comment type="similarity">
    <text evidence="1">Belongs to the P-Pant transferase superfamily. Gsp/Sfp/HetI/AcpT family.</text>
</comment>
<dbReference type="PANTHER" id="PTHR12215">
    <property type="entry name" value="PHOSPHOPANTETHEINE TRANSFERASE"/>
    <property type="match status" value="1"/>
</dbReference>
<evidence type="ECO:0000256" key="1">
    <source>
        <dbReference type="ARBA" id="ARBA00010990"/>
    </source>
</evidence>
<protein>
    <recommendedName>
        <fullName evidence="4">4'-phosphopantetheinyl transferase domain-containing protein</fullName>
    </recommendedName>
</protein>
<dbReference type="Gene3D" id="3.90.470.20">
    <property type="entry name" value="4'-phosphopantetheinyl transferase domain"/>
    <property type="match status" value="1"/>
</dbReference>
<dbReference type="Proteomes" id="UP000192726">
    <property type="component" value="Chromosome"/>
</dbReference>
<feature type="region of interest" description="Disordered" evidence="3">
    <location>
        <begin position="1"/>
        <end position="30"/>
    </location>
</feature>